<organism evidence="5 6">
    <name type="scientific">Sphingopyxis lindanitolerans</name>
    <dbReference type="NCBI Taxonomy" id="2054227"/>
    <lineage>
        <taxon>Bacteria</taxon>
        <taxon>Pseudomonadati</taxon>
        <taxon>Pseudomonadota</taxon>
        <taxon>Alphaproteobacteria</taxon>
        <taxon>Sphingomonadales</taxon>
        <taxon>Sphingomonadaceae</taxon>
        <taxon>Sphingopyxis</taxon>
    </lineage>
</organism>
<protein>
    <submittedName>
        <fullName evidence="5">Aldehyde dehydrogenase</fullName>
    </submittedName>
</protein>
<keyword evidence="6" id="KW-1185">Reference proteome</keyword>
<dbReference type="EMBL" id="PHFW01000002">
    <property type="protein sequence ID" value="PQM28184.1"/>
    <property type="molecule type" value="Genomic_DNA"/>
</dbReference>
<reference evidence="6" key="1">
    <citation type="submission" date="2017-11" db="EMBL/GenBank/DDBJ databases">
        <title>The complete genome sequence of Sphingopyxis pomeranensis sp. nov. strain WS5A3p.</title>
        <authorList>
            <person name="Kaminski M.A."/>
        </authorList>
    </citation>
    <scope>NUCLEOTIDE SEQUENCE [LARGE SCALE GENOMIC DNA]</scope>
    <source>
        <strain evidence="6">WS5A3p</strain>
    </source>
</reference>
<dbReference type="Proteomes" id="UP000238954">
    <property type="component" value="Chromosome"/>
</dbReference>
<dbReference type="InterPro" id="IPR016160">
    <property type="entry name" value="Ald_DH_CS_CYS"/>
</dbReference>
<dbReference type="InterPro" id="IPR016162">
    <property type="entry name" value="Ald_DH_N"/>
</dbReference>
<evidence type="ECO:0000313" key="6">
    <source>
        <dbReference type="Proteomes" id="UP000238954"/>
    </source>
</evidence>
<comment type="similarity">
    <text evidence="1">Belongs to the aldehyde dehydrogenase family.</text>
</comment>
<dbReference type="AlphaFoldDB" id="A0A2S8B704"/>
<accession>A0A2S8B704</accession>
<dbReference type="InterPro" id="IPR016161">
    <property type="entry name" value="Ald_DH/histidinol_DH"/>
</dbReference>
<dbReference type="InterPro" id="IPR015590">
    <property type="entry name" value="Aldehyde_DH_dom"/>
</dbReference>
<feature type="domain" description="Aldehyde dehydrogenase" evidence="4">
    <location>
        <begin position="53"/>
        <end position="513"/>
    </location>
</feature>
<dbReference type="Gene3D" id="3.40.309.10">
    <property type="entry name" value="Aldehyde Dehydrogenase, Chain A, domain 2"/>
    <property type="match status" value="1"/>
</dbReference>
<dbReference type="InterPro" id="IPR016163">
    <property type="entry name" value="Ald_DH_C"/>
</dbReference>
<dbReference type="GO" id="GO:0016620">
    <property type="term" value="F:oxidoreductase activity, acting on the aldehyde or oxo group of donors, NAD or NADP as acceptor"/>
    <property type="evidence" value="ECO:0007669"/>
    <property type="project" value="InterPro"/>
</dbReference>
<evidence type="ECO:0000313" key="5">
    <source>
        <dbReference type="EMBL" id="PQM28184.1"/>
    </source>
</evidence>
<dbReference type="SUPFAM" id="SSF53720">
    <property type="entry name" value="ALDH-like"/>
    <property type="match status" value="1"/>
</dbReference>
<proteinExistence type="inferred from homology"/>
<evidence type="ECO:0000256" key="1">
    <source>
        <dbReference type="ARBA" id="ARBA00009986"/>
    </source>
</evidence>
<feature type="compositionally biased region" description="Basic and acidic residues" evidence="3">
    <location>
        <begin position="1"/>
        <end position="15"/>
    </location>
</feature>
<dbReference type="FunFam" id="3.40.605.10:FF:000007">
    <property type="entry name" value="NAD/NADP-dependent betaine aldehyde dehydrogenase"/>
    <property type="match status" value="1"/>
</dbReference>
<name>A0A2S8B704_9SPHN</name>
<gene>
    <name evidence="5" type="ORF">CVO77_06660</name>
</gene>
<dbReference type="PANTHER" id="PTHR11699">
    <property type="entry name" value="ALDEHYDE DEHYDROGENASE-RELATED"/>
    <property type="match status" value="1"/>
</dbReference>
<feature type="region of interest" description="Disordered" evidence="3">
    <location>
        <begin position="1"/>
        <end position="23"/>
    </location>
</feature>
<sequence length="518" mass="54057">MPCRLGQRDAGREGPQRPAHPVMTTDWHAAARRIAFDGRPFIGGDARAPRSRASFATDCPFTEQSLAMIADGNAEDIDRAVSAARHCFADGWRSIAPDQRQAHLHALADGIHAARDRLALMDCLEMGMPISNALGAVDEAVRFTRYYAAAIDQPRGEVVHADAAHVLAMNWYEPRGVVGIISSWNFPLLVAVAAIAPAIAAGNTVVAKPSPVAPSSVLALARIAAEAGLPPGVINAVAGGGETGAALAGHDDVDQIGFVGSAATGRRIMVAAGQSNGKPVMLEGGGKSPQIVFADAVGLDGLADSIAASAFANSGQICVARTRLLVERGIADALIDWVREATARLFTVGDPLDPLVSYGPLASRAQQGRVQSYLDIGAAEKADHRVIATGGTMPEKGYFVPPGIFAAASGAMRVAREEIFGPLIALIPFSDEADAVRIANDTPHGLAATLWTRDIGRARRMARDIDAGRIDIRASAAMGAPLHLMPAEPFGGSGHGVLGGQQGMRAYQRLKSVQIITG</sequence>
<dbReference type="Pfam" id="PF00171">
    <property type="entry name" value="Aldedh"/>
    <property type="match status" value="1"/>
</dbReference>
<dbReference type="PROSITE" id="PS00070">
    <property type="entry name" value="ALDEHYDE_DEHYDR_CYS"/>
    <property type="match status" value="1"/>
</dbReference>
<keyword evidence="2" id="KW-0560">Oxidoreductase</keyword>
<comment type="caution">
    <text evidence="5">The sequence shown here is derived from an EMBL/GenBank/DDBJ whole genome shotgun (WGS) entry which is preliminary data.</text>
</comment>
<evidence type="ECO:0000259" key="4">
    <source>
        <dbReference type="Pfam" id="PF00171"/>
    </source>
</evidence>
<evidence type="ECO:0000256" key="3">
    <source>
        <dbReference type="SAM" id="MobiDB-lite"/>
    </source>
</evidence>
<dbReference type="Gene3D" id="3.40.605.10">
    <property type="entry name" value="Aldehyde Dehydrogenase, Chain A, domain 1"/>
    <property type="match status" value="1"/>
</dbReference>
<evidence type="ECO:0000256" key="2">
    <source>
        <dbReference type="ARBA" id="ARBA00023002"/>
    </source>
</evidence>